<proteinExistence type="predicted"/>
<dbReference type="AlphaFoldDB" id="A0A848CXW3"/>
<dbReference type="PANTHER" id="PTHR36436">
    <property type="entry name" value="SLL5081 PROTEIN"/>
    <property type="match status" value="1"/>
</dbReference>
<protein>
    <submittedName>
        <fullName evidence="1">DUF1963 domain-containing protein</fullName>
    </submittedName>
</protein>
<organism evidence="1 2">
    <name type="scientific">Aneurinibacillus aneurinilyticus</name>
    <name type="common">Bacillus aneurinolyticus</name>
    <dbReference type="NCBI Taxonomy" id="1391"/>
    <lineage>
        <taxon>Bacteria</taxon>
        <taxon>Bacillati</taxon>
        <taxon>Bacillota</taxon>
        <taxon>Bacilli</taxon>
        <taxon>Bacillales</taxon>
        <taxon>Paenibacillaceae</taxon>
        <taxon>Aneurinibacillus group</taxon>
        <taxon>Aneurinibacillus</taxon>
    </lineage>
</organism>
<dbReference type="EMBL" id="JABAGO010000049">
    <property type="protein sequence ID" value="NMF00574.1"/>
    <property type="molecule type" value="Genomic_DNA"/>
</dbReference>
<dbReference type="Pfam" id="PF09234">
    <property type="entry name" value="DUF1963"/>
    <property type="match status" value="1"/>
</dbReference>
<comment type="caution">
    <text evidence="1">The sequence shown here is derived from an EMBL/GenBank/DDBJ whole genome shotgun (WGS) entry which is preliminary data.</text>
</comment>
<dbReference type="SUPFAM" id="SSF103032">
    <property type="entry name" value="Hypothetical protein YwqG"/>
    <property type="match status" value="1"/>
</dbReference>
<dbReference type="Gene3D" id="2.30.320.10">
    <property type="entry name" value="YwqG-like"/>
    <property type="match status" value="1"/>
</dbReference>
<accession>A0A848CXW3</accession>
<dbReference type="PANTHER" id="PTHR36436:SF6">
    <property type="entry name" value="SLL5081 PROTEIN"/>
    <property type="match status" value="1"/>
</dbReference>
<evidence type="ECO:0000313" key="1">
    <source>
        <dbReference type="EMBL" id="NMF00574.1"/>
    </source>
</evidence>
<dbReference type="RefSeq" id="WP_168976236.1">
    <property type="nucleotide sequence ID" value="NZ_JABAGO010000049.1"/>
</dbReference>
<gene>
    <name evidence="1" type="ORF">HF838_20330</name>
</gene>
<evidence type="ECO:0000313" key="2">
    <source>
        <dbReference type="Proteomes" id="UP000561326"/>
    </source>
</evidence>
<reference evidence="1 2" key="1">
    <citation type="submission" date="2020-04" db="EMBL/GenBank/DDBJ databases">
        <authorList>
            <person name="Hitch T.C.A."/>
            <person name="Wylensek D."/>
            <person name="Clavel T."/>
        </authorList>
    </citation>
    <scope>NUCLEOTIDE SEQUENCE [LARGE SCALE GENOMIC DNA]</scope>
    <source>
        <strain evidence="1 2">WB01_D5_05</strain>
    </source>
</reference>
<name>A0A848CXW3_ANEAE</name>
<dbReference type="InterPro" id="IPR035948">
    <property type="entry name" value="YwqG-like_sf"/>
</dbReference>
<dbReference type="Proteomes" id="UP000561326">
    <property type="component" value="Unassembled WGS sequence"/>
</dbReference>
<sequence>MKFDHKKLDKLIAKNGLDECKQYIYDNARSIIQLSLLGEETYGNIGNSRIVGYPDLPTGMEWPETEDGERMTFIAQLNLKDIKPLDREGLLPEAGILYFFMGLDEPSYNIEHKVIYVENTAELAKREIDEVSVLEETYGEFVSYRLSAKEIIQLPTYAYMNNEQISGDDTLYDRYSNMESELFDRDESYIGHLYGYPEEQHDDCELEAALMIVAAEEYGYKEEEIDKLVQHFSGDKKKAQQEIDDMIMLLEVDSSDAVGFCWWDCGVIHFFIRREDLVNRKFDNTYLSLYSS</sequence>
<dbReference type="InterPro" id="IPR015315">
    <property type="entry name" value="DUF1963"/>
</dbReference>